<feature type="compositionally biased region" description="Polar residues" evidence="1">
    <location>
        <begin position="53"/>
        <end position="62"/>
    </location>
</feature>
<comment type="caution">
    <text evidence="2">The sequence shown here is derived from an EMBL/GenBank/DDBJ whole genome shotgun (WGS) entry which is preliminary data.</text>
</comment>
<proteinExistence type="predicted"/>
<organism evidence="2 3">
    <name type="scientific">Lasius niger</name>
    <name type="common">Black garden ant</name>
    <dbReference type="NCBI Taxonomy" id="67767"/>
    <lineage>
        <taxon>Eukaryota</taxon>
        <taxon>Metazoa</taxon>
        <taxon>Ecdysozoa</taxon>
        <taxon>Arthropoda</taxon>
        <taxon>Hexapoda</taxon>
        <taxon>Insecta</taxon>
        <taxon>Pterygota</taxon>
        <taxon>Neoptera</taxon>
        <taxon>Endopterygota</taxon>
        <taxon>Hymenoptera</taxon>
        <taxon>Apocrita</taxon>
        <taxon>Aculeata</taxon>
        <taxon>Formicoidea</taxon>
        <taxon>Formicidae</taxon>
        <taxon>Formicinae</taxon>
        <taxon>Lasius</taxon>
        <taxon>Lasius</taxon>
    </lineage>
</organism>
<accession>A0A0J7NBR0</accession>
<feature type="region of interest" description="Disordered" evidence="1">
    <location>
        <begin position="42"/>
        <end position="63"/>
    </location>
</feature>
<evidence type="ECO:0000313" key="2">
    <source>
        <dbReference type="EMBL" id="KMQ90040.1"/>
    </source>
</evidence>
<keyword evidence="3" id="KW-1185">Reference proteome</keyword>
<sequence>MKEKVVGYNVKYHRRVRDISSYGAKSVNNIFSDTGCAPVSSMKAIGPQKDGDSSSTAGTVPSSPLRMWRDLGNYKSFGYRDLDDWIDRSKNLEDRVAVFELHSKAS</sequence>
<evidence type="ECO:0000313" key="3">
    <source>
        <dbReference type="Proteomes" id="UP000036403"/>
    </source>
</evidence>
<dbReference type="EMBL" id="LBMM01007099">
    <property type="protein sequence ID" value="KMQ90040.1"/>
    <property type="molecule type" value="Genomic_DNA"/>
</dbReference>
<evidence type="ECO:0000256" key="1">
    <source>
        <dbReference type="SAM" id="MobiDB-lite"/>
    </source>
</evidence>
<dbReference type="PaxDb" id="67767-A0A0J7NBR0"/>
<protein>
    <submittedName>
        <fullName evidence="2">Uncharacterized protein</fullName>
    </submittedName>
</protein>
<reference evidence="2 3" key="1">
    <citation type="submission" date="2015-04" db="EMBL/GenBank/DDBJ databases">
        <title>Lasius niger genome sequencing.</title>
        <authorList>
            <person name="Konorov E.A."/>
            <person name="Nikitin M.A."/>
            <person name="Kirill M.V."/>
            <person name="Chang P."/>
        </authorList>
    </citation>
    <scope>NUCLEOTIDE SEQUENCE [LARGE SCALE GENOMIC DNA]</scope>
    <source>
        <tissue evidence="2">Whole</tissue>
    </source>
</reference>
<gene>
    <name evidence="2" type="ORF">RF55_10248</name>
</gene>
<dbReference type="AlphaFoldDB" id="A0A0J7NBR0"/>
<dbReference type="Proteomes" id="UP000036403">
    <property type="component" value="Unassembled WGS sequence"/>
</dbReference>
<name>A0A0J7NBR0_LASNI</name>